<feature type="transmembrane region" description="Helical" evidence="9">
    <location>
        <begin position="288"/>
        <end position="313"/>
    </location>
</feature>
<keyword evidence="12" id="KW-1185">Reference proteome</keyword>
<dbReference type="OrthoDB" id="9811884at2"/>
<dbReference type="Proteomes" id="UP000194151">
    <property type="component" value="Chromosome"/>
</dbReference>
<keyword evidence="2" id="KW-1003">Cell membrane</keyword>
<evidence type="ECO:0000256" key="6">
    <source>
        <dbReference type="ARBA" id="ARBA00022989"/>
    </source>
</evidence>
<dbReference type="PANTHER" id="PTHR48090">
    <property type="entry name" value="UNDECAPRENYL-PHOSPHATE 4-DEOXY-4-FORMAMIDO-L-ARABINOSE TRANSFERASE-RELATED"/>
    <property type="match status" value="1"/>
</dbReference>
<evidence type="ECO:0000256" key="7">
    <source>
        <dbReference type="ARBA" id="ARBA00023136"/>
    </source>
</evidence>
<gene>
    <name evidence="11" type="ORF">CAL12_24035</name>
</gene>
<dbReference type="PANTHER" id="PTHR48090:SF8">
    <property type="entry name" value="GLYCOSYLTRANSFERASE CSBB-RELATED"/>
    <property type="match status" value="1"/>
</dbReference>
<dbReference type="GO" id="GO:0005886">
    <property type="term" value="C:plasma membrane"/>
    <property type="evidence" value="ECO:0007669"/>
    <property type="project" value="UniProtKB-SubCell"/>
</dbReference>
<dbReference type="CDD" id="cd04187">
    <property type="entry name" value="DPM1_like_bac"/>
    <property type="match status" value="1"/>
</dbReference>
<evidence type="ECO:0000256" key="3">
    <source>
        <dbReference type="ARBA" id="ARBA00022676"/>
    </source>
</evidence>
<evidence type="ECO:0000256" key="8">
    <source>
        <dbReference type="ARBA" id="ARBA00038152"/>
    </source>
</evidence>
<sequence>MYIESRTEAFAPRTLPADALPPRPEICDIRISCVVPCLNECDNLRVLLPALMSMLGKLCNSWEVVVTDDGSTDGTAELMQQWTAIAGFRYVRLSRNFGKEAALSAGLEASTGDVVISLDADMQHPPALIPEMLARWRAGADMVYAVRENRDSESWFKRAGSHLFYRMLSEGRGVDVPANAGDFRLMDRRVVQALNALPERTRFMKGLYAWVGFQAEALPYTPDERAHGTTHYSKRKLFKLAFAGLTAFTTWPLRLVSMIGLVFALLSFAYGVYLVVDFLMYGNAVSGWTTIVAALMFFAGINLLSLGVVGEYVGRIFDEVKGRPLYVVREQRGRVFTEKNNSR</sequence>
<comment type="similarity">
    <text evidence="8">Belongs to the glycosyltransferase 2 family. GtrB subfamily.</text>
</comment>
<keyword evidence="6 9" id="KW-1133">Transmembrane helix</keyword>
<evidence type="ECO:0000256" key="1">
    <source>
        <dbReference type="ARBA" id="ARBA00004651"/>
    </source>
</evidence>
<evidence type="ECO:0000259" key="10">
    <source>
        <dbReference type="Pfam" id="PF00535"/>
    </source>
</evidence>
<protein>
    <submittedName>
        <fullName evidence="11">Glycosyltransferase</fullName>
    </submittedName>
</protein>
<dbReference type="Pfam" id="PF00535">
    <property type="entry name" value="Glycos_transf_2"/>
    <property type="match status" value="1"/>
</dbReference>
<organism evidence="11 12">
    <name type="scientific">Bordetella genomosp. 8</name>
    <dbReference type="NCBI Taxonomy" id="1416806"/>
    <lineage>
        <taxon>Bacteria</taxon>
        <taxon>Pseudomonadati</taxon>
        <taxon>Pseudomonadota</taxon>
        <taxon>Betaproteobacteria</taxon>
        <taxon>Burkholderiales</taxon>
        <taxon>Alcaligenaceae</taxon>
        <taxon>Bordetella</taxon>
    </lineage>
</organism>
<keyword evidence="3" id="KW-0328">Glycosyltransferase</keyword>
<accession>A0A1W6YR50</accession>
<dbReference type="InterPro" id="IPR050256">
    <property type="entry name" value="Glycosyltransferase_2"/>
</dbReference>
<dbReference type="EMBL" id="CP021108">
    <property type="protein sequence ID" value="ARP83576.1"/>
    <property type="molecule type" value="Genomic_DNA"/>
</dbReference>
<dbReference type="STRING" id="1416806.CAL12_24035"/>
<dbReference type="GO" id="GO:0016757">
    <property type="term" value="F:glycosyltransferase activity"/>
    <property type="evidence" value="ECO:0007669"/>
    <property type="project" value="UniProtKB-KW"/>
</dbReference>
<dbReference type="KEGG" id="bgv:CAL12_24035"/>
<evidence type="ECO:0000256" key="5">
    <source>
        <dbReference type="ARBA" id="ARBA00022692"/>
    </source>
</evidence>
<dbReference type="FunFam" id="3.90.550.10:FF:000079">
    <property type="entry name" value="Probable glycosyl transferase"/>
    <property type="match status" value="1"/>
</dbReference>
<feature type="domain" description="Glycosyltransferase 2-like" evidence="10">
    <location>
        <begin position="32"/>
        <end position="192"/>
    </location>
</feature>
<evidence type="ECO:0000313" key="11">
    <source>
        <dbReference type="EMBL" id="ARP83576.1"/>
    </source>
</evidence>
<dbReference type="SUPFAM" id="SSF53448">
    <property type="entry name" value="Nucleotide-diphospho-sugar transferases"/>
    <property type="match status" value="1"/>
</dbReference>
<evidence type="ECO:0000313" key="12">
    <source>
        <dbReference type="Proteomes" id="UP000194151"/>
    </source>
</evidence>
<dbReference type="InterPro" id="IPR029044">
    <property type="entry name" value="Nucleotide-diphossugar_trans"/>
</dbReference>
<evidence type="ECO:0000256" key="2">
    <source>
        <dbReference type="ARBA" id="ARBA00022475"/>
    </source>
</evidence>
<feature type="transmembrane region" description="Helical" evidence="9">
    <location>
        <begin position="255"/>
        <end position="276"/>
    </location>
</feature>
<keyword evidence="5 9" id="KW-0812">Transmembrane</keyword>
<name>A0A1W6YR50_9BORD</name>
<keyword evidence="4 11" id="KW-0808">Transferase</keyword>
<evidence type="ECO:0000256" key="9">
    <source>
        <dbReference type="SAM" id="Phobius"/>
    </source>
</evidence>
<keyword evidence="7 9" id="KW-0472">Membrane</keyword>
<comment type="subcellular location">
    <subcellularLocation>
        <location evidence="1">Cell membrane</location>
        <topology evidence="1">Multi-pass membrane protein</topology>
    </subcellularLocation>
</comment>
<dbReference type="Gene3D" id="3.90.550.10">
    <property type="entry name" value="Spore Coat Polysaccharide Biosynthesis Protein SpsA, Chain A"/>
    <property type="match status" value="1"/>
</dbReference>
<dbReference type="AlphaFoldDB" id="A0A1W6YR50"/>
<dbReference type="InterPro" id="IPR001173">
    <property type="entry name" value="Glyco_trans_2-like"/>
</dbReference>
<evidence type="ECO:0000256" key="4">
    <source>
        <dbReference type="ARBA" id="ARBA00022679"/>
    </source>
</evidence>
<proteinExistence type="inferred from homology"/>
<reference evidence="11 12" key="1">
    <citation type="submission" date="2017-05" db="EMBL/GenBank/DDBJ databases">
        <title>Complete and WGS of Bordetella genogroups.</title>
        <authorList>
            <person name="Spilker T."/>
            <person name="LiPuma J."/>
        </authorList>
    </citation>
    <scope>NUCLEOTIDE SEQUENCE [LARGE SCALE GENOMIC DNA]</scope>
    <source>
        <strain evidence="11 12">AU19157</strain>
    </source>
</reference>